<evidence type="ECO:0000313" key="2">
    <source>
        <dbReference type="EMBL" id="KAK8514569.1"/>
    </source>
</evidence>
<keyword evidence="3" id="KW-1185">Reference proteome</keyword>
<protein>
    <submittedName>
        <fullName evidence="2">Uncharacterized protein</fullName>
    </submittedName>
</protein>
<feature type="region of interest" description="Disordered" evidence="1">
    <location>
        <begin position="97"/>
        <end position="116"/>
    </location>
</feature>
<gene>
    <name evidence="2" type="ORF">V6N12_057469</name>
</gene>
<reference evidence="2 3" key="1">
    <citation type="journal article" date="2024" name="G3 (Bethesda)">
        <title>Genome assembly of Hibiscus sabdariffa L. provides insights into metabolisms of medicinal natural products.</title>
        <authorList>
            <person name="Kim T."/>
        </authorList>
    </citation>
    <scope>NUCLEOTIDE SEQUENCE [LARGE SCALE GENOMIC DNA]</scope>
    <source>
        <strain evidence="2">TK-2024</strain>
        <tissue evidence="2">Old leaves</tissue>
    </source>
</reference>
<evidence type="ECO:0000313" key="3">
    <source>
        <dbReference type="Proteomes" id="UP001472677"/>
    </source>
</evidence>
<organism evidence="2 3">
    <name type="scientific">Hibiscus sabdariffa</name>
    <name type="common">roselle</name>
    <dbReference type="NCBI Taxonomy" id="183260"/>
    <lineage>
        <taxon>Eukaryota</taxon>
        <taxon>Viridiplantae</taxon>
        <taxon>Streptophyta</taxon>
        <taxon>Embryophyta</taxon>
        <taxon>Tracheophyta</taxon>
        <taxon>Spermatophyta</taxon>
        <taxon>Magnoliopsida</taxon>
        <taxon>eudicotyledons</taxon>
        <taxon>Gunneridae</taxon>
        <taxon>Pentapetalae</taxon>
        <taxon>rosids</taxon>
        <taxon>malvids</taxon>
        <taxon>Malvales</taxon>
        <taxon>Malvaceae</taxon>
        <taxon>Malvoideae</taxon>
        <taxon>Hibiscus</taxon>
    </lineage>
</organism>
<name>A0ABR2C580_9ROSI</name>
<proteinExistence type="predicted"/>
<evidence type="ECO:0000256" key="1">
    <source>
        <dbReference type="SAM" id="MobiDB-lite"/>
    </source>
</evidence>
<comment type="caution">
    <text evidence="2">The sequence shown here is derived from an EMBL/GenBank/DDBJ whole genome shotgun (WGS) entry which is preliminary data.</text>
</comment>
<dbReference type="Proteomes" id="UP001472677">
    <property type="component" value="Unassembled WGS sequence"/>
</dbReference>
<sequence length="200" mass="21817">MRSAMVVDVPELPKISVGRLDEQWGHDLAMAWDASRRAPPRRASLTYNRWLVEEGVAGEGAYVEFDTVMEVAGEDRPLPNCDTTKRPRVQASNSKVFSGLDSNEDKSHLSAGPVIGPATNNETLMMERSGFRDYFDGAMSQIYSSKLTSFVGSNGSSGGISLGWKNYGSVSLRSFSAHHIDIMINQDGLKHGLFGLAFLG</sequence>
<dbReference type="EMBL" id="JBBPBM010000066">
    <property type="protein sequence ID" value="KAK8514569.1"/>
    <property type="molecule type" value="Genomic_DNA"/>
</dbReference>
<accession>A0ABR2C580</accession>